<proteinExistence type="predicted"/>
<gene>
    <name evidence="1" type="ORF">CPAG_09763</name>
</gene>
<dbReference type="EMBL" id="DS268114">
    <property type="protein sequence ID" value="KMM73474.1"/>
    <property type="molecule type" value="Genomic_DNA"/>
</dbReference>
<dbReference type="VEuPathDB" id="FungiDB:CPAG_09763"/>
<evidence type="ECO:0000313" key="1">
    <source>
        <dbReference type="EMBL" id="KMM73474.1"/>
    </source>
</evidence>
<organism evidence="1 2">
    <name type="scientific">Coccidioides posadasii RMSCC 3488</name>
    <dbReference type="NCBI Taxonomy" id="454284"/>
    <lineage>
        <taxon>Eukaryota</taxon>
        <taxon>Fungi</taxon>
        <taxon>Dikarya</taxon>
        <taxon>Ascomycota</taxon>
        <taxon>Pezizomycotina</taxon>
        <taxon>Eurotiomycetes</taxon>
        <taxon>Eurotiomycetidae</taxon>
        <taxon>Onygenales</taxon>
        <taxon>Onygenaceae</taxon>
        <taxon>Coccidioides</taxon>
    </lineage>
</organism>
<evidence type="ECO:0000313" key="2">
    <source>
        <dbReference type="Proteomes" id="UP000054567"/>
    </source>
</evidence>
<reference evidence="1 2" key="1">
    <citation type="submission" date="2007-06" db="EMBL/GenBank/DDBJ databases">
        <title>The Genome Sequence of Coccidioides posadasii RMSCC_3488.</title>
        <authorList>
            <consortium name="Coccidioides Genome Resources Consortium"/>
            <consortium name="The Broad Institute Genome Sequencing Platform"/>
            <person name="Henn M.R."/>
            <person name="Sykes S."/>
            <person name="Young S."/>
            <person name="Jaffe D."/>
            <person name="Berlin A."/>
            <person name="Alvarez P."/>
            <person name="Butler J."/>
            <person name="Gnerre S."/>
            <person name="Grabherr M."/>
            <person name="Mauceli E."/>
            <person name="Brockman W."/>
            <person name="Kodira C."/>
            <person name="Alvarado L."/>
            <person name="Zeng Q."/>
            <person name="Crawford M."/>
            <person name="Antoine C."/>
            <person name="Devon K."/>
            <person name="Galgiani J."/>
            <person name="Orsborn K."/>
            <person name="Lewis M.L."/>
            <person name="Nusbaum C."/>
            <person name="Galagan J."/>
            <person name="Birren B."/>
        </authorList>
    </citation>
    <scope>NUCLEOTIDE SEQUENCE [LARGE SCALE GENOMIC DNA]</scope>
    <source>
        <strain evidence="1 2">RMSCC 3488</strain>
    </source>
</reference>
<accession>A0A0J6FW82</accession>
<dbReference type="Proteomes" id="UP000054567">
    <property type="component" value="Unassembled WGS sequence"/>
</dbReference>
<dbReference type="AlphaFoldDB" id="A0A0J6FW82"/>
<sequence length="120" mass="13490">MIRTQCILVSQVQLGCNEAFSSLAVTIASVCRDYGKRRLTEEGEISQPWQAKLVIQKAAGWQMVESGMWKQWPGLAAVQLFHVKPKVGAKNSDAGKAVRKESQIRMKEEDGQVVGRRWFI</sequence>
<reference evidence="2" key="3">
    <citation type="journal article" date="2010" name="Genome Res.">
        <title>Population genomic sequencing of Coccidioides fungi reveals recent hybridization and transposon control.</title>
        <authorList>
            <person name="Neafsey D.E."/>
            <person name="Barker B.M."/>
            <person name="Sharpton T.J."/>
            <person name="Stajich J.E."/>
            <person name="Park D.J."/>
            <person name="Whiston E."/>
            <person name="Hung C.-Y."/>
            <person name="McMahan C."/>
            <person name="White J."/>
            <person name="Sykes S."/>
            <person name="Heiman D."/>
            <person name="Young S."/>
            <person name="Zeng Q."/>
            <person name="Abouelleil A."/>
            <person name="Aftuck L."/>
            <person name="Bessette D."/>
            <person name="Brown A."/>
            <person name="FitzGerald M."/>
            <person name="Lui A."/>
            <person name="Macdonald J.P."/>
            <person name="Priest M."/>
            <person name="Orbach M.J."/>
            <person name="Galgiani J.N."/>
            <person name="Kirkland T.N."/>
            <person name="Cole G.T."/>
            <person name="Birren B.W."/>
            <person name="Henn M.R."/>
            <person name="Taylor J.W."/>
            <person name="Rounsley S.D."/>
        </authorList>
    </citation>
    <scope>NUCLEOTIDE SEQUENCE [LARGE SCALE GENOMIC DNA]</scope>
    <source>
        <strain evidence="2">RMSCC 3488</strain>
    </source>
</reference>
<reference evidence="2" key="2">
    <citation type="journal article" date="2009" name="Genome Res.">
        <title>Comparative genomic analyses of the human fungal pathogens Coccidioides and their relatives.</title>
        <authorList>
            <person name="Sharpton T.J."/>
            <person name="Stajich J.E."/>
            <person name="Rounsley S.D."/>
            <person name="Gardner M.J."/>
            <person name="Wortman J.R."/>
            <person name="Jordar V.S."/>
            <person name="Maiti R."/>
            <person name="Kodira C.D."/>
            <person name="Neafsey D.E."/>
            <person name="Zeng Q."/>
            <person name="Hung C.-Y."/>
            <person name="McMahan C."/>
            <person name="Muszewska A."/>
            <person name="Grynberg M."/>
            <person name="Mandel M.A."/>
            <person name="Kellner E.M."/>
            <person name="Barker B.M."/>
            <person name="Galgiani J.N."/>
            <person name="Orbach M.J."/>
            <person name="Kirkland T.N."/>
            <person name="Cole G.T."/>
            <person name="Henn M.R."/>
            <person name="Birren B.W."/>
            <person name="Taylor J.W."/>
        </authorList>
    </citation>
    <scope>NUCLEOTIDE SEQUENCE [LARGE SCALE GENOMIC DNA]</scope>
    <source>
        <strain evidence="2">RMSCC 3488</strain>
    </source>
</reference>
<name>A0A0J6FW82_COCPO</name>
<protein>
    <submittedName>
        <fullName evidence="1">Uncharacterized protein</fullName>
    </submittedName>
</protein>